<evidence type="ECO:0000259" key="5">
    <source>
        <dbReference type="PROSITE" id="PS50931"/>
    </source>
</evidence>
<sequence>MCADAQPRRDHSVSSYQLPSPNDLLVLLTVARLGRFNAVAEALGTTHTTISRRILSLDRELGGRTLERSPHGWELTELGRHAVSAAEAIEDRLGALSTAISQTDPLSGLLRISTIDGFGAEVVTPALVKLQQSHPRINIEMFSATRKVSQNRSGVDLEIVAGRNDVNNAQAVFLTNYFLRLYASRGYLLARGVPASLDDIPSHGFVSYVESALLVTDLGYRSSELPEPATTFQATSLFAQLEAVQAGAGIGLLPNFLVHDRPEFVPVLRDDFQRQLPIWAVVRAESLRSPVVRAAIEAISLEIAGRPAAFTD</sequence>
<dbReference type="InterPro" id="IPR058163">
    <property type="entry name" value="LysR-type_TF_proteobact-type"/>
</dbReference>
<dbReference type="Gene3D" id="1.10.10.10">
    <property type="entry name" value="Winged helix-like DNA-binding domain superfamily/Winged helix DNA-binding domain"/>
    <property type="match status" value="1"/>
</dbReference>
<protein>
    <submittedName>
        <fullName evidence="6">LysR family transcriptional regulator</fullName>
    </submittedName>
</protein>
<dbReference type="PANTHER" id="PTHR30537">
    <property type="entry name" value="HTH-TYPE TRANSCRIPTIONAL REGULATOR"/>
    <property type="match status" value="1"/>
</dbReference>
<evidence type="ECO:0000313" key="7">
    <source>
        <dbReference type="Proteomes" id="UP000297963"/>
    </source>
</evidence>
<dbReference type="SUPFAM" id="SSF46785">
    <property type="entry name" value="Winged helix' DNA-binding domain"/>
    <property type="match status" value="1"/>
</dbReference>
<dbReference type="Pfam" id="PF00126">
    <property type="entry name" value="HTH_1"/>
    <property type="match status" value="1"/>
</dbReference>
<dbReference type="Gene3D" id="3.40.190.290">
    <property type="match status" value="1"/>
</dbReference>
<evidence type="ECO:0000313" key="6">
    <source>
        <dbReference type="EMBL" id="TFB85084.1"/>
    </source>
</evidence>
<dbReference type="GO" id="GO:0043565">
    <property type="term" value="F:sequence-specific DNA binding"/>
    <property type="evidence" value="ECO:0007669"/>
    <property type="project" value="TreeGrafter"/>
</dbReference>
<evidence type="ECO:0000256" key="3">
    <source>
        <dbReference type="ARBA" id="ARBA00023125"/>
    </source>
</evidence>
<keyword evidence="3" id="KW-0238">DNA-binding</keyword>
<comment type="caution">
    <text evidence="6">The sequence shown here is derived from an EMBL/GenBank/DDBJ whole genome shotgun (WGS) entry which is preliminary data.</text>
</comment>
<dbReference type="InterPro" id="IPR036388">
    <property type="entry name" value="WH-like_DNA-bd_sf"/>
</dbReference>
<dbReference type="Proteomes" id="UP000297963">
    <property type="component" value="Unassembled WGS sequence"/>
</dbReference>
<evidence type="ECO:0000256" key="1">
    <source>
        <dbReference type="ARBA" id="ARBA00009437"/>
    </source>
</evidence>
<dbReference type="GO" id="GO:0003700">
    <property type="term" value="F:DNA-binding transcription factor activity"/>
    <property type="evidence" value="ECO:0007669"/>
    <property type="project" value="InterPro"/>
</dbReference>
<evidence type="ECO:0000256" key="2">
    <source>
        <dbReference type="ARBA" id="ARBA00023015"/>
    </source>
</evidence>
<proteinExistence type="inferred from homology"/>
<comment type="similarity">
    <text evidence="1">Belongs to the LysR transcriptional regulatory family.</text>
</comment>
<dbReference type="InterPro" id="IPR036390">
    <property type="entry name" value="WH_DNA-bd_sf"/>
</dbReference>
<feature type="domain" description="HTH lysR-type" evidence="5">
    <location>
        <begin position="19"/>
        <end position="76"/>
    </location>
</feature>
<dbReference type="InterPro" id="IPR000847">
    <property type="entry name" value="LysR_HTH_N"/>
</dbReference>
<accession>A0A4R8VNF2</accession>
<dbReference type="InterPro" id="IPR005119">
    <property type="entry name" value="LysR_subst-bd"/>
</dbReference>
<dbReference type="PROSITE" id="PS50931">
    <property type="entry name" value="HTH_LYSR"/>
    <property type="match status" value="1"/>
</dbReference>
<dbReference type="Pfam" id="PF03466">
    <property type="entry name" value="LysR_substrate"/>
    <property type="match status" value="1"/>
</dbReference>
<dbReference type="SUPFAM" id="SSF53850">
    <property type="entry name" value="Periplasmic binding protein-like II"/>
    <property type="match status" value="1"/>
</dbReference>
<dbReference type="EMBL" id="SOFE01000014">
    <property type="protein sequence ID" value="TFB85084.1"/>
    <property type="molecule type" value="Genomic_DNA"/>
</dbReference>
<keyword evidence="2" id="KW-0805">Transcription regulation</keyword>
<dbReference type="GO" id="GO:0006351">
    <property type="term" value="P:DNA-templated transcription"/>
    <property type="evidence" value="ECO:0007669"/>
    <property type="project" value="TreeGrafter"/>
</dbReference>
<keyword evidence="4" id="KW-0804">Transcription</keyword>
<reference evidence="6 7" key="1">
    <citation type="submission" date="2019-03" db="EMBL/GenBank/DDBJ databases">
        <title>Genomics of glacier-inhabiting Cryobacterium strains.</title>
        <authorList>
            <person name="Liu Q."/>
            <person name="Xin Y.-H."/>
        </authorList>
    </citation>
    <scope>NUCLEOTIDE SEQUENCE [LARGE SCALE GENOMIC DNA]</scope>
    <source>
        <strain evidence="6 7">Hh34</strain>
    </source>
</reference>
<gene>
    <name evidence="6" type="ORF">E3O11_08595</name>
</gene>
<name>A0A4R8VNF2_9MICO</name>
<dbReference type="PANTHER" id="PTHR30537:SF3">
    <property type="entry name" value="TRANSCRIPTIONAL REGULATORY PROTEIN"/>
    <property type="match status" value="1"/>
</dbReference>
<evidence type="ECO:0000256" key="4">
    <source>
        <dbReference type="ARBA" id="ARBA00023163"/>
    </source>
</evidence>
<dbReference type="AlphaFoldDB" id="A0A4R8VNF2"/>
<organism evidence="6 7">
    <name type="scientific">Cryobacterium levicorallinum</name>
    <dbReference type="NCBI Taxonomy" id="995038"/>
    <lineage>
        <taxon>Bacteria</taxon>
        <taxon>Bacillati</taxon>
        <taxon>Actinomycetota</taxon>
        <taxon>Actinomycetes</taxon>
        <taxon>Micrococcales</taxon>
        <taxon>Microbacteriaceae</taxon>
        <taxon>Cryobacterium</taxon>
    </lineage>
</organism>